<sequence length="99" mass="10813">MADFSKMHKHSEPLLQQLMSAFPAAFTPSYQAVHGDTGSTEDENTLKEVVQFFLTEGLVRPSQTQAAGLVLTAKAFDLVGCGLNDILKPKRLAKTTRYG</sequence>
<evidence type="ECO:0000313" key="2">
    <source>
        <dbReference type="Proteomes" id="UP001595453"/>
    </source>
</evidence>
<reference evidence="2" key="1">
    <citation type="journal article" date="2019" name="Int. J. Syst. Evol. Microbiol.">
        <title>The Global Catalogue of Microorganisms (GCM) 10K type strain sequencing project: providing services to taxonomists for standard genome sequencing and annotation.</title>
        <authorList>
            <consortium name="The Broad Institute Genomics Platform"/>
            <consortium name="The Broad Institute Genome Sequencing Center for Infectious Disease"/>
            <person name="Wu L."/>
            <person name="Ma J."/>
        </authorList>
    </citation>
    <scope>NUCLEOTIDE SEQUENCE [LARGE SCALE GENOMIC DNA]</scope>
    <source>
        <strain evidence="2">KCTC 42730</strain>
    </source>
</reference>
<gene>
    <name evidence="1" type="ORF">ACFOEE_08785</name>
</gene>
<evidence type="ECO:0000313" key="1">
    <source>
        <dbReference type="EMBL" id="MFC3032613.1"/>
    </source>
</evidence>
<dbReference type="RefSeq" id="WP_377123287.1">
    <property type="nucleotide sequence ID" value="NZ_JBHRSD010000014.1"/>
</dbReference>
<comment type="caution">
    <text evidence="1">The sequence shown here is derived from an EMBL/GenBank/DDBJ whole genome shotgun (WGS) entry which is preliminary data.</text>
</comment>
<dbReference type="EMBL" id="JBHRSD010000014">
    <property type="protein sequence ID" value="MFC3032613.1"/>
    <property type="molecule type" value="Genomic_DNA"/>
</dbReference>
<protein>
    <submittedName>
        <fullName evidence="1">Uncharacterized protein</fullName>
    </submittedName>
</protein>
<name>A0ABV7CJ73_9GAMM</name>
<organism evidence="1 2">
    <name type="scientific">Pseudoalteromonas fenneropenaei</name>
    <dbReference type="NCBI Taxonomy" id="1737459"/>
    <lineage>
        <taxon>Bacteria</taxon>
        <taxon>Pseudomonadati</taxon>
        <taxon>Pseudomonadota</taxon>
        <taxon>Gammaproteobacteria</taxon>
        <taxon>Alteromonadales</taxon>
        <taxon>Pseudoalteromonadaceae</taxon>
        <taxon>Pseudoalteromonas</taxon>
    </lineage>
</organism>
<proteinExistence type="predicted"/>
<dbReference type="Proteomes" id="UP001595453">
    <property type="component" value="Unassembled WGS sequence"/>
</dbReference>
<accession>A0ABV7CJ73</accession>
<keyword evidence="2" id="KW-1185">Reference proteome</keyword>